<protein>
    <recommendedName>
        <fullName evidence="3">YxeA family protein</fullName>
    </recommendedName>
</protein>
<dbReference type="SUPFAM" id="SSF159121">
    <property type="entry name" value="BC4932-like"/>
    <property type="match status" value="1"/>
</dbReference>
<dbReference type="AlphaFoldDB" id="C0MM95"/>
<dbReference type="RefSeq" id="WP_011017213.1">
    <property type="nucleotide sequence ID" value="NC_012222.2"/>
</dbReference>
<reference evidence="2" key="1">
    <citation type="journal article" date="2010" name="Int. J. Food Microbiol.">
        <title>Construction of a new shuttle vector and its use for cloning and expression of two plasmid-encoded bacteriocins from Lactobacillus paracasei subsp. paracasei BGSJ2-8.</title>
        <authorList>
            <person name="Kojic M."/>
            <person name="Lozo J."/>
            <person name="Jovcic B."/>
            <person name="Strahinic I."/>
            <person name="Fira D."/>
            <person name="Topisirovic L."/>
        </authorList>
    </citation>
    <scope>NUCLEOTIDE SEQUENCE [LARGE SCALE GENOMIC DNA]</scope>
    <source>
        <strain evidence="2">BGSJ2-8</strain>
        <plasmid evidence="2">pSJ2-8</plasmid>
    </source>
</reference>
<name>C0MM95_LACPA</name>
<geneLocation type="plasmid" evidence="2">
    <name>pSJ2-8</name>
</geneLocation>
<dbReference type="InterPro" id="IPR006542">
    <property type="entry name" value="DUF1093"/>
</dbReference>
<proteinExistence type="predicted"/>
<dbReference type="EMBL" id="FM246455">
    <property type="protein sequence ID" value="CAR92200.1"/>
    <property type="molecule type" value="Genomic_DNA"/>
</dbReference>
<evidence type="ECO:0008006" key="3">
    <source>
        <dbReference type="Google" id="ProtNLM"/>
    </source>
</evidence>
<dbReference type="Pfam" id="PF06486">
    <property type="entry name" value="DUF1093"/>
    <property type="match status" value="1"/>
</dbReference>
<keyword evidence="1" id="KW-0472">Membrane</keyword>
<evidence type="ECO:0000256" key="1">
    <source>
        <dbReference type="SAM" id="Phobius"/>
    </source>
</evidence>
<feature type="transmembrane region" description="Helical" evidence="1">
    <location>
        <begin position="6"/>
        <end position="28"/>
    </location>
</feature>
<organism evidence="2">
    <name type="scientific">Lacticaseibacillus paracasei subsp. paracasei</name>
    <dbReference type="NCBI Taxonomy" id="47714"/>
    <lineage>
        <taxon>Bacteria</taxon>
        <taxon>Bacillati</taxon>
        <taxon>Bacillota</taxon>
        <taxon>Bacilli</taxon>
        <taxon>Lactobacillales</taxon>
        <taxon>Lactobacillaceae</taxon>
        <taxon>Lacticaseibacillus</taxon>
    </lineage>
</organism>
<dbReference type="Gene3D" id="2.40.50.480">
    <property type="match status" value="1"/>
</dbReference>
<keyword evidence="1" id="KW-0812">Transmembrane</keyword>
<evidence type="ECO:0000313" key="2">
    <source>
        <dbReference type="EMBL" id="CAR92200.1"/>
    </source>
</evidence>
<sequence length="125" mass="14427">MNTYKLYHLNMIATIIGVIIFSAFIIGYHYSGVDYYIKIDNPSKISPINFPISNTLLISYEYKGIARDSSGKPRQMKFNTIQIKGTNLKSGEIIRLTYNKYYGVVRYKQISRKSVPKKARLKGIY</sequence>
<keyword evidence="2" id="KW-0614">Plasmid</keyword>
<keyword evidence="1" id="KW-1133">Transmembrane helix</keyword>
<dbReference type="InterPro" id="IPR036166">
    <property type="entry name" value="YxeA-like_sf"/>
</dbReference>
<accession>C0MM95</accession>
<dbReference type="NCBIfam" id="TIGR01655">
    <property type="entry name" value="yxeA_fam"/>
    <property type="match status" value="1"/>
</dbReference>